<evidence type="ECO:0000256" key="6">
    <source>
        <dbReference type="ARBA" id="ARBA00022989"/>
    </source>
</evidence>
<dbReference type="FunFam" id="1.20.1250.20:FF:000284">
    <property type="entry name" value="Siderophore iron transporter mirB"/>
    <property type="match status" value="1"/>
</dbReference>
<evidence type="ECO:0000256" key="3">
    <source>
        <dbReference type="ARBA" id="ARBA00022448"/>
    </source>
</evidence>
<dbReference type="SUPFAM" id="SSF103473">
    <property type="entry name" value="MFS general substrate transporter"/>
    <property type="match status" value="2"/>
</dbReference>
<keyword evidence="4" id="KW-0410">Iron transport</keyword>
<dbReference type="PANTHER" id="PTHR23501:SF50">
    <property type="entry name" value="MFS SIDEROCHROME IRON TRANSPORTER MIRB (AFU_ORTHOLOGUE AFUA_3G03640)-RELATED"/>
    <property type="match status" value="1"/>
</dbReference>
<feature type="transmembrane region" description="Helical" evidence="11">
    <location>
        <begin position="391"/>
        <end position="412"/>
    </location>
</feature>
<dbReference type="GO" id="GO:0010106">
    <property type="term" value="P:cellular response to iron ion starvation"/>
    <property type="evidence" value="ECO:0007669"/>
    <property type="project" value="UniProtKB-ARBA"/>
</dbReference>
<evidence type="ECO:0000256" key="5">
    <source>
        <dbReference type="ARBA" id="ARBA00022692"/>
    </source>
</evidence>
<dbReference type="GO" id="GO:0006826">
    <property type="term" value="P:iron ion transport"/>
    <property type="evidence" value="ECO:0007669"/>
    <property type="project" value="UniProtKB-KW"/>
</dbReference>
<keyword evidence="5 11" id="KW-0812">Transmembrane</keyword>
<dbReference type="Pfam" id="PF07690">
    <property type="entry name" value="MFS_1"/>
    <property type="match status" value="1"/>
</dbReference>
<feature type="transmembrane region" description="Helical" evidence="11">
    <location>
        <begin position="233"/>
        <end position="253"/>
    </location>
</feature>
<evidence type="ECO:0000256" key="8">
    <source>
        <dbReference type="ARBA" id="ARBA00023065"/>
    </source>
</evidence>
<evidence type="ECO:0000313" key="14">
    <source>
        <dbReference type="Proteomes" id="UP000191500"/>
    </source>
</evidence>
<proteinExistence type="inferred from homology"/>
<keyword evidence="3" id="KW-0813">Transport</keyword>
<evidence type="ECO:0000256" key="1">
    <source>
        <dbReference type="ARBA" id="ARBA00004141"/>
    </source>
</evidence>
<feature type="transmembrane region" description="Helical" evidence="11">
    <location>
        <begin position="174"/>
        <end position="190"/>
    </location>
</feature>
<reference evidence="14" key="1">
    <citation type="journal article" date="2017" name="Nat. Microbiol.">
        <title>Global analysis of biosynthetic gene clusters reveals vast potential of secondary metabolite production in Penicillium species.</title>
        <authorList>
            <person name="Nielsen J.C."/>
            <person name="Grijseels S."/>
            <person name="Prigent S."/>
            <person name="Ji B."/>
            <person name="Dainat J."/>
            <person name="Nielsen K.F."/>
            <person name="Frisvad J.C."/>
            <person name="Workman M."/>
            <person name="Nielsen J."/>
        </authorList>
    </citation>
    <scope>NUCLEOTIDE SEQUENCE [LARGE SCALE GENOMIC DNA]</scope>
    <source>
        <strain evidence="14">IBT 31321</strain>
    </source>
</reference>
<protein>
    <recommendedName>
        <fullName evidence="12">Major facilitator superfamily (MFS) profile domain-containing protein</fullName>
    </recommendedName>
</protein>
<dbReference type="InterPro" id="IPR036259">
    <property type="entry name" value="MFS_trans_sf"/>
</dbReference>
<dbReference type="PROSITE" id="PS50850">
    <property type="entry name" value="MFS"/>
    <property type="match status" value="1"/>
</dbReference>
<evidence type="ECO:0000256" key="11">
    <source>
        <dbReference type="SAM" id="Phobius"/>
    </source>
</evidence>
<feature type="transmembrane region" description="Helical" evidence="11">
    <location>
        <begin position="424"/>
        <end position="443"/>
    </location>
</feature>
<keyword evidence="8" id="KW-0406">Ion transport</keyword>
<dbReference type="FunFam" id="1.20.1250.20:FF:000302">
    <property type="entry name" value="MFS siderochrome iron transporter MirB"/>
    <property type="match status" value="1"/>
</dbReference>
<evidence type="ECO:0000313" key="13">
    <source>
        <dbReference type="EMBL" id="OQE36112.1"/>
    </source>
</evidence>
<organism evidence="13 14">
    <name type="scientific">Penicillium coprophilum</name>
    <dbReference type="NCBI Taxonomy" id="36646"/>
    <lineage>
        <taxon>Eukaryota</taxon>
        <taxon>Fungi</taxon>
        <taxon>Dikarya</taxon>
        <taxon>Ascomycota</taxon>
        <taxon>Pezizomycotina</taxon>
        <taxon>Eurotiomycetes</taxon>
        <taxon>Eurotiomycetidae</taxon>
        <taxon>Eurotiales</taxon>
        <taxon>Aspergillaceae</taxon>
        <taxon>Penicillium</taxon>
    </lineage>
</organism>
<dbReference type="InterPro" id="IPR011701">
    <property type="entry name" value="MFS"/>
</dbReference>
<feature type="transmembrane region" description="Helical" evidence="11">
    <location>
        <begin position="358"/>
        <end position="379"/>
    </location>
</feature>
<dbReference type="PANTHER" id="PTHR23501">
    <property type="entry name" value="MAJOR FACILITATOR SUPERFAMILY"/>
    <property type="match status" value="1"/>
</dbReference>
<evidence type="ECO:0000256" key="9">
    <source>
        <dbReference type="ARBA" id="ARBA00023136"/>
    </source>
</evidence>
<dbReference type="Gene3D" id="1.20.1250.20">
    <property type="entry name" value="MFS general substrate transporter like domains"/>
    <property type="match status" value="2"/>
</dbReference>
<feature type="transmembrane region" description="Helical" evidence="11">
    <location>
        <begin position="110"/>
        <end position="131"/>
    </location>
</feature>
<keyword evidence="14" id="KW-1185">Reference proteome</keyword>
<feature type="transmembrane region" description="Helical" evidence="11">
    <location>
        <begin position="143"/>
        <end position="162"/>
    </location>
</feature>
<sequence>MVIMSRFHRIVGNKSAETEVTSLDDLSALQARADDKEAGHAPIDGVTGKEENRPADNAQTGVQKIEAVTLTWGKGSVLMVLIFIWLLTLVNNLKTSVVYSLSAYATSSFAGHSLLTVIGIVASSMTGAVYIPMAKALDLWGRAEGILLMTGFCILGIIMLAASHNLPTYCAGQVFYSVGFGGLAYSWNVLATDVTNLRNRGLAFAFTSSPAIISAFAGSKAAEGFLANVNWRWGYAVWAIILPAFALPIYFMLAYNLRRAEKEGILVRERKPWTFNFETVWWFIKEFDLMGVILFAGGMVLFLLPFTLASMAPHGWQTGYIIAMIVIGLVLLISFGFYETYLAPIPFLNYEFLTDRTVLGACLLDMTYQISYYCYAVYLPSFLQVVYNLDVATAGYVGNTFSVVAFVFLFFAGWLIRVTGRFKWILWICVPLYIFGLGLMIYFRQPGGYIGYIVMCEVFFSAAGSIFILCVQLAVLASVDHQHVAAVLALLFVMGSIGGSIGSAICGAIWTNTFLKKLAETLPESAMPNLSLIYSSLPQQLSYPVGSPERDAIVQAYGYAQPRMLAAGTAFMALGFIWVGMMKNLNVKNMTQTKGTVF</sequence>
<comment type="caution">
    <text evidence="13">The sequence shown here is derived from an EMBL/GenBank/DDBJ whole genome shotgun (WGS) entry which is preliminary data.</text>
</comment>
<dbReference type="Proteomes" id="UP000191500">
    <property type="component" value="Unassembled WGS sequence"/>
</dbReference>
<evidence type="ECO:0000256" key="7">
    <source>
        <dbReference type="ARBA" id="ARBA00023004"/>
    </source>
</evidence>
<name>A0A1V6UCC0_9EURO</name>
<keyword evidence="7" id="KW-0408">Iron</keyword>
<gene>
    <name evidence="13" type="ORF">PENCOP_c012G04585</name>
</gene>
<evidence type="ECO:0000256" key="4">
    <source>
        <dbReference type="ARBA" id="ARBA00022496"/>
    </source>
</evidence>
<feature type="transmembrane region" description="Helical" evidence="11">
    <location>
        <begin position="318"/>
        <end position="338"/>
    </location>
</feature>
<dbReference type="GO" id="GO:0005886">
    <property type="term" value="C:plasma membrane"/>
    <property type="evidence" value="ECO:0007669"/>
    <property type="project" value="TreeGrafter"/>
</dbReference>
<dbReference type="GO" id="GO:0022857">
    <property type="term" value="F:transmembrane transporter activity"/>
    <property type="evidence" value="ECO:0007669"/>
    <property type="project" value="InterPro"/>
</dbReference>
<keyword evidence="9 11" id="KW-0472">Membrane</keyword>
<feature type="transmembrane region" description="Helical" evidence="11">
    <location>
        <begin position="72"/>
        <end position="90"/>
    </location>
</feature>
<dbReference type="AlphaFoldDB" id="A0A1V6UCC0"/>
<feature type="transmembrane region" description="Helical" evidence="11">
    <location>
        <begin position="484"/>
        <end position="510"/>
    </location>
</feature>
<evidence type="ECO:0000259" key="12">
    <source>
        <dbReference type="PROSITE" id="PS50850"/>
    </source>
</evidence>
<feature type="transmembrane region" description="Helical" evidence="11">
    <location>
        <begin position="289"/>
        <end position="312"/>
    </location>
</feature>
<feature type="domain" description="Major facilitator superfamily (MFS) profile" evidence="12">
    <location>
        <begin position="80"/>
        <end position="585"/>
    </location>
</feature>
<feature type="transmembrane region" description="Helical" evidence="11">
    <location>
        <begin position="564"/>
        <end position="581"/>
    </location>
</feature>
<dbReference type="InterPro" id="IPR020846">
    <property type="entry name" value="MFS_dom"/>
</dbReference>
<feature type="transmembrane region" description="Helical" evidence="11">
    <location>
        <begin position="202"/>
        <end position="221"/>
    </location>
</feature>
<feature type="region of interest" description="Disordered" evidence="10">
    <location>
        <begin position="35"/>
        <end position="58"/>
    </location>
</feature>
<keyword evidence="6 11" id="KW-1133">Transmembrane helix</keyword>
<dbReference type="EMBL" id="MDDG01000012">
    <property type="protein sequence ID" value="OQE36112.1"/>
    <property type="molecule type" value="Genomic_DNA"/>
</dbReference>
<comment type="similarity">
    <text evidence="2">Belongs to the major facilitator superfamily.</text>
</comment>
<feature type="transmembrane region" description="Helical" evidence="11">
    <location>
        <begin position="449"/>
        <end position="477"/>
    </location>
</feature>
<evidence type="ECO:0000256" key="2">
    <source>
        <dbReference type="ARBA" id="ARBA00008335"/>
    </source>
</evidence>
<comment type="subcellular location">
    <subcellularLocation>
        <location evidence="1">Membrane</location>
        <topology evidence="1">Multi-pass membrane protein</topology>
    </subcellularLocation>
</comment>
<accession>A0A1V6UCC0</accession>
<evidence type="ECO:0000256" key="10">
    <source>
        <dbReference type="SAM" id="MobiDB-lite"/>
    </source>
</evidence>